<dbReference type="GeneID" id="85396677"/>
<dbReference type="RefSeq" id="XP_060369633.1">
    <property type="nucleotide sequence ID" value="XM_060512779.1"/>
</dbReference>
<protein>
    <submittedName>
        <fullName evidence="2">Uncharacterized protein</fullName>
    </submittedName>
</protein>
<evidence type="ECO:0000313" key="2">
    <source>
        <dbReference type="EMBL" id="KAK1729578.1"/>
    </source>
</evidence>
<name>A0AAD9CZX4_GLOAC</name>
<comment type="caution">
    <text evidence="2">The sequence shown here is derived from an EMBL/GenBank/DDBJ whole genome shotgun (WGS) entry which is preliminary data.</text>
</comment>
<sequence>MALEASQAALAASNSQMSASEIANLTEKFKIGTAEEIPIIEEQGGIALTSEEIVAQDILSVVRAGMLEEEVIGAEAIAAVRGLARAGIYGLIAAVVVFGMSIPIPSALVQYADVILDRPWNSFPVSGRTHRLRSSRQSLKRLRLLGSTFKSKKRLQWRIRL</sequence>
<proteinExistence type="predicted"/>
<reference evidence="2" key="1">
    <citation type="submission" date="2021-12" db="EMBL/GenBank/DDBJ databases">
        <title>Comparative genomics, transcriptomics and evolutionary studies reveal genomic signatures of adaptation to plant cell wall in hemibiotrophic fungi.</title>
        <authorList>
            <consortium name="DOE Joint Genome Institute"/>
            <person name="Baroncelli R."/>
            <person name="Diaz J.F."/>
            <person name="Benocci T."/>
            <person name="Peng M."/>
            <person name="Battaglia E."/>
            <person name="Haridas S."/>
            <person name="Andreopoulos W."/>
            <person name="Labutti K."/>
            <person name="Pangilinan J."/>
            <person name="Floch G.L."/>
            <person name="Makela M.R."/>
            <person name="Henrissat B."/>
            <person name="Grigoriev I.V."/>
            <person name="Crouch J.A."/>
            <person name="De Vries R.P."/>
            <person name="Sukno S.A."/>
            <person name="Thon M.R."/>
        </authorList>
    </citation>
    <scope>NUCLEOTIDE SEQUENCE</scope>
    <source>
        <strain evidence="2">CBS 112980</strain>
    </source>
</reference>
<feature type="transmembrane region" description="Helical" evidence="1">
    <location>
        <begin position="88"/>
        <end position="112"/>
    </location>
</feature>
<keyword evidence="1" id="KW-0812">Transmembrane</keyword>
<dbReference type="AlphaFoldDB" id="A0AAD9CZX4"/>
<accession>A0AAD9CZX4</accession>
<keyword evidence="1" id="KW-1133">Transmembrane helix</keyword>
<keyword evidence="1" id="KW-0472">Membrane</keyword>
<organism evidence="2 3">
    <name type="scientific">Glomerella acutata</name>
    <name type="common">Colletotrichum acutatum</name>
    <dbReference type="NCBI Taxonomy" id="27357"/>
    <lineage>
        <taxon>Eukaryota</taxon>
        <taxon>Fungi</taxon>
        <taxon>Dikarya</taxon>
        <taxon>Ascomycota</taxon>
        <taxon>Pezizomycotina</taxon>
        <taxon>Sordariomycetes</taxon>
        <taxon>Hypocreomycetidae</taxon>
        <taxon>Glomerellales</taxon>
        <taxon>Glomerellaceae</taxon>
        <taxon>Colletotrichum</taxon>
        <taxon>Colletotrichum acutatum species complex</taxon>
    </lineage>
</organism>
<dbReference type="EMBL" id="JAHMHS010000011">
    <property type="protein sequence ID" value="KAK1729578.1"/>
    <property type="molecule type" value="Genomic_DNA"/>
</dbReference>
<evidence type="ECO:0000256" key="1">
    <source>
        <dbReference type="SAM" id="Phobius"/>
    </source>
</evidence>
<keyword evidence="3" id="KW-1185">Reference proteome</keyword>
<dbReference type="Proteomes" id="UP001244207">
    <property type="component" value="Unassembled WGS sequence"/>
</dbReference>
<gene>
    <name evidence="2" type="ORF">BDZ83DRAFT_727266</name>
</gene>
<evidence type="ECO:0000313" key="3">
    <source>
        <dbReference type="Proteomes" id="UP001244207"/>
    </source>
</evidence>